<dbReference type="Proteomes" id="UP000187209">
    <property type="component" value="Unassembled WGS sequence"/>
</dbReference>
<sequence length="254" mass="30107">MPQSGLTINLKAHNIICDPYIAQSLHSNNIPIDISKKYKNCKIMFKGNGFLIHAISDEDIQNIDKELKEFIDKMTIDPNARWAFLNDDGSYKDYAFNISTLIEDTYKQNLYELIIKEYTNYSLSVRFNVNGQNFEVQFAQVGGIHRQINLNKNMNIPKVIRAVKRYASNERINQDFIRKYRWEWLHESNVYRPYEDDANYLIEMSYIEYMKNGNPTMALIQGNNFKTYKIDFNEYIQANEVSDFKRYIRRITLP</sequence>
<name>A0A1R2BDL5_9CILI</name>
<dbReference type="AlphaFoldDB" id="A0A1R2BDL5"/>
<feature type="domain" description="WWE" evidence="1">
    <location>
        <begin position="66"/>
        <end position="165"/>
    </location>
</feature>
<dbReference type="InterPro" id="IPR037197">
    <property type="entry name" value="WWE_dom_sf"/>
</dbReference>
<evidence type="ECO:0000259" key="1">
    <source>
        <dbReference type="PROSITE" id="PS50918"/>
    </source>
</evidence>
<organism evidence="2 3">
    <name type="scientific">Stentor coeruleus</name>
    <dbReference type="NCBI Taxonomy" id="5963"/>
    <lineage>
        <taxon>Eukaryota</taxon>
        <taxon>Sar</taxon>
        <taxon>Alveolata</taxon>
        <taxon>Ciliophora</taxon>
        <taxon>Postciliodesmatophora</taxon>
        <taxon>Heterotrichea</taxon>
        <taxon>Heterotrichida</taxon>
        <taxon>Stentoridae</taxon>
        <taxon>Stentor</taxon>
    </lineage>
</organism>
<protein>
    <recommendedName>
        <fullName evidence="1">WWE domain-containing protein</fullName>
    </recommendedName>
</protein>
<evidence type="ECO:0000313" key="3">
    <source>
        <dbReference type="Proteomes" id="UP000187209"/>
    </source>
</evidence>
<accession>A0A1R2BDL5</accession>
<dbReference type="EMBL" id="MPUH01000725">
    <property type="protein sequence ID" value="OMJ74830.1"/>
    <property type="molecule type" value="Genomic_DNA"/>
</dbReference>
<dbReference type="Gene3D" id="3.30.720.50">
    <property type="match status" value="2"/>
</dbReference>
<dbReference type="Pfam" id="PF02825">
    <property type="entry name" value="WWE"/>
    <property type="match status" value="2"/>
</dbReference>
<gene>
    <name evidence="2" type="ORF">SteCoe_26131</name>
</gene>
<dbReference type="InterPro" id="IPR004170">
    <property type="entry name" value="WWE_dom"/>
</dbReference>
<keyword evidence="3" id="KW-1185">Reference proteome</keyword>
<reference evidence="2 3" key="1">
    <citation type="submission" date="2016-11" db="EMBL/GenBank/DDBJ databases">
        <title>The macronuclear genome of Stentor coeruleus: a giant cell with tiny introns.</title>
        <authorList>
            <person name="Slabodnick M."/>
            <person name="Ruby J.G."/>
            <person name="Reiff S.B."/>
            <person name="Swart E.C."/>
            <person name="Gosai S."/>
            <person name="Prabakaran S."/>
            <person name="Witkowska E."/>
            <person name="Larue G.E."/>
            <person name="Fisher S."/>
            <person name="Freeman R.M."/>
            <person name="Gunawardena J."/>
            <person name="Chu W."/>
            <person name="Stover N.A."/>
            <person name="Gregory B.D."/>
            <person name="Nowacki M."/>
            <person name="Derisi J."/>
            <person name="Roy S.W."/>
            <person name="Marshall W.F."/>
            <person name="Sood P."/>
        </authorList>
    </citation>
    <scope>NUCLEOTIDE SEQUENCE [LARGE SCALE GENOMIC DNA]</scope>
    <source>
        <strain evidence="2">WM001</strain>
    </source>
</reference>
<comment type="caution">
    <text evidence="2">The sequence shown here is derived from an EMBL/GenBank/DDBJ whole genome shotgun (WGS) entry which is preliminary data.</text>
</comment>
<dbReference type="PROSITE" id="PS50918">
    <property type="entry name" value="WWE"/>
    <property type="match status" value="2"/>
</dbReference>
<dbReference type="SUPFAM" id="SSF117839">
    <property type="entry name" value="WWE domain"/>
    <property type="match status" value="2"/>
</dbReference>
<proteinExistence type="predicted"/>
<evidence type="ECO:0000313" key="2">
    <source>
        <dbReference type="EMBL" id="OMJ74830.1"/>
    </source>
</evidence>
<feature type="domain" description="WWE" evidence="1">
    <location>
        <begin position="167"/>
        <end position="250"/>
    </location>
</feature>